<dbReference type="InterPro" id="IPR036890">
    <property type="entry name" value="HATPase_C_sf"/>
</dbReference>
<dbReference type="GO" id="GO:0000712">
    <property type="term" value="P:resolution of meiotic recombination intermediates"/>
    <property type="evidence" value="ECO:0007669"/>
    <property type="project" value="TreeGrafter"/>
</dbReference>
<dbReference type="AlphaFoldDB" id="A0A7S4A9E4"/>
<dbReference type="GO" id="GO:0000819">
    <property type="term" value="P:sister chromatid segregation"/>
    <property type="evidence" value="ECO:0007669"/>
    <property type="project" value="TreeGrafter"/>
</dbReference>
<organism evidence="7">
    <name type="scientific">Pseudo-nitzschia australis</name>
    <dbReference type="NCBI Taxonomy" id="44445"/>
    <lineage>
        <taxon>Eukaryota</taxon>
        <taxon>Sar</taxon>
        <taxon>Stramenopiles</taxon>
        <taxon>Ochrophyta</taxon>
        <taxon>Bacillariophyta</taxon>
        <taxon>Bacillariophyceae</taxon>
        <taxon>Bacillariophycidae</taxon>
        <taxon>Bacillariales</taxon>
        <taxon>Bacillariaceae</taxon>
        <taxon>Pseudo-nitzschia</taxon>
    </lineage>
</organism>
<evidence type="ECO:0000256" key="4">
    <source>
        <dbReference type="ARBA" id="ARBA00023029"/>
    </source>
</evidence>
<dbReference type="PANTHER" id="PTHR10169">
    <property type="entry name" value="DNA TOPOISOMERASE/GYRASE"/>
    <property type="match status" value="1"/>
</dbReference>
<comment type="catalytic activity">
    <reaction evidence="1">
        <text>ATP-dependent breakage, passage and rejoining of double-stranded DNA.</text>
        <dbReference type="EC" id="5.6.2.2"/>
    </reaction>
</comment>
<dbReference type="Gene3D" id="3.30.565.10">
    <property type="entry name" value="Histidine kinase-like ATPase, C-terminal domain"/>
    <property type="match status" value="1"/>
</dbReference>
<comment type="cofactor">
    <cofactor evidence="2">
        <name>Mg(2+)</name>
        <dbReference type="ChEBI" id="CHEBI:18420"/>
    </cofactor>
</comment>
<dbReference type="SUPFAM" id="SSF55874">
    <property type="entry name" value="ATPase domain of HSP90 chaperone/DNA topoisomerase II/histidine kinase"/>
    <property type="match status" value="1"/>
</dbReference>
<evidence type="ECO:0000256" key="6">
    <source>
        <dbReference type="ARBA" id="ARBA00023235"/>
    </source>
</evidence>
<evidence type="ECO:0000313" key="7">
    <source>
        <dbReference type="EMBL" id="CAE0708105.1"/>
    </source>
</evidence>
<dbReference type="GO" id="GO:0003677">
    <property type="term" value="F:DNA binding"/>
    <property type="evidence" value="ECO:0007669"/>
    <property type="project" value="UniProtKB-KW"/>
</dbReference>
<reference evidence="7" key="1">
    <citation type="submission" date="2021-01" db="EMBL/GenBank/DDBJ databases">
        <authorList>
            <person name="Corre E."/>
            <person name="Pelletier E."/>
            <person name="Niang G."/>
            <person name="Scheremetjew M."/>
            <person name="Finn R."/>
            <person name="Kale V."/>
            <person name="Holt S."/>
            <person name="Cochrane G."/>
            <person name="Meng A."/>
            <person name="Brown T."/>
            <person name="Cohen L."/>
        </authorList>
    </citation>
    <scope>NUCLEOTIDE SEQUENCE</scope>
    <source>
        <strain evidence="7">10249 10 AB</strain>
    </source>
</reference>
<evidence type="ECO:0000256" key="3">
    <source>
        <dbReference type="ARBA" id="ARBA00012895"/>
    </source>
</evidence>
<dbReference type="GO" id="GO:0005634">
    <property type="term" value="C:nucleus"/>
    <property type="evidence" value="ECO:0007669"/>
    <property type="project" value="TreeGrafter"/>
</dbReference>
<dbReference type="EMBL" id="HBIX01001068">
    <property type="protein sequence ID" value="CAE0708105.1"/>
    <property type="molecule type" value="Transcribed_RNA"/>
</dbReference>
<proteinExistence type="predicted"/>
<evidence type="ECO:0000256" key="5">
    <source>
        <dbReference type="ARBA" id="ARBA00023125"/>
    </source>
</evidence>
<dbReference type="PANTHER" id="PTHR10169:SF38">
    <property type="entry name" value="DNA TOPOISOMERASE 2"/>
    <property type="match status" value="1"/>
</dbReference>
<protein>
    <recommendedName>
        <fullName evidence="3">DNA topoisomerase (ATP-hydrolyzing)</fullName>
        <ecNumber evidence="3">5.6.2.2</ecNumber>
    </recommendedName>
</protein>
<dbReference type="EC" id="5.6.2.2" evidence="3"/>
<dbReference type="InterPro" id="IPR050634">
    <property type="entry name" value="DNA_Topoisomerase_II"/>
</dbReference>
<name>A0A7S4A9E4_9STRA</name>
<dbReference type="GO" id="GO:0003918">
    <property type="term" value="F:DNA topoisomerase type II (double strand cut, ATP-hydrolyzing) activity"/>
    <property type="evidence" value="ECO:0007669"/>
    <property type="project" value="UniProtKB-EC"/>
</dbReference>
<sequence length="113" mass="12581">MTGGRHGYGAKLSNIFSKTFTIDTVDSKRRLRYTQTWNNNMTQAGEPRITKLDNGSKSNGTKVKDYTCITFVPDMQRLSEDPNVTSIDEQDYAVMCRRVVDAAGCAGESCKCI</sequence>
<keyword evidence="4" id="KW-0799">Topoisomerase</keyword>
<keyword evidence="5" id="KW-0238">DNA-binding</keyword>
<evidence type="ECO:0000256" key="1">
    <source>
        <dbReference type="ARBA" id="ARBA00000185"/>
    </source>
</evidence>
<evidence type="ECO:0000256" key="2">
    <source>
        <dbReference type="ARBA" id="ARBA00001946"/>
    </source>
</evidence>
<gene>
    <name evidence="7" type="ORF">PAUS00366_LOCUS825</name>
</gene>
<keyword evidence="6" id="KW-0413">Isomerase</keyword>
<accession>A0A7S4A9E4</accession>